<dbReference type="EMBL" id="JAGIOD010000001">
    <property type="protein sequence ID" value="MBP2380737.1"/>
    <property type="molecule type" value="Genomic_DNA"/>
</dbReference>
<dbReference type="RefSeq" id="WP_209899135.1">
    <property type="nucleotide sequence ID" value="NZ_BAAAJW010000015.1"/>
</dbReference>
<reference evidence="2 3" key="1">
    <citation type="submission" date="2021-03" db="EMBL/GenBank/DDBJ databases">
        <title>Sequencing the genomes of 1000 actinobacteria strains.</title>
        <authorList>
            <person name="Klenk H.-P."/>
        </authorList>
    </citation>
    <scope>NUCLEOTIDE SEQUENCE [LARGE SCALE GENOMIC DNA]</scope>
    <source>
        <strain evidence="2 3">DSM 14566</strain>
    </source>
</reference>
<accession>A0ABS4WX10</accession>
<evidence type="ECO:0000256" key="1">
    <source>
        <dbReference type="SAM" id="Phobius"/>
    </source>
</evidence>
<keyword evidence="1" id="KW-1133">Transmembrane helix</keyword>
<keyword evidence="1" id="KW-0812">Transmembrane</keyword>
<organism evidence="2 3">
    <name type="scientific">Brachybacterium sacelli</name>
    <dbReference type="NCBI Taxonomy" id="173364"/>
    <lineage>
        <taxon>Bacteria</taxon>
        <taxon>Bacillati</taxon>
        <taxon>Actinomycetota</taxon>
        <taxon>Actinomycetes</taxon>
        <taxon>Micrococcales</taxon>
        <taxon>Dermabacteraceae</taxon>
        <taxon>Brachybacterium</taxon>
    </lineage>
</organism>
<proteinExistence type="predicted"/>
<evidence type="ECO:0000313" key="3">
    <source>
        <dbReference type="Proteomes" id="UP001519290"/>
    </source>
</evidence>
<gene>
    <name evidence="2" type="ORF">JOF43_000694</name>
</gene>
<keyword evidence="1" id="KW-0472">Membrane</keyword>
<sequence>MATYGTITHHETGKGTASLLLGICSLLAGWVLIAPVAGLIFGLMSLGSEPAARGRAGWGVVLNILAMVGWIIAVVLLAVTGVGLGIFHGDLGTLFGG</sequence>
<feature type="transmembrane region" description="Helical" evidence="1">
    <location>
        <begin position="20"/>
        <end position="46"/>
    </location>
</feature>
<name>A0ABS4WX10_9MICO</name>
<comment type="caution">
    <text evidence="2">The sequence shown here is derived from an EMBL/GenBank/DDBJ whole genome shotgun (WGS) entry which is preliminary data.</text>
</comment>
<dbReference type="Proteomes" id="UP001519290">
    <property type="component" value="Unassembled WGS sequence"/>
</dbReference>
<feature type="transmembrane region" description="Helical" evidence="1">
    <location>
        <begin position="58"/>
        <end position="87"/>
    </location>
</feature>
<protein>
    <submittedName>
        <fullName evidence="2">Membrane protein YhdT</fullName>
    </submittedName>
</protein>
<keyword evidence="3" id="KW-1185">Reference proteome</keyword>
<evidence type="ECO:0000313" key="2">
    <source>
        <dbReference type="EMBL" id="MBP2380737.1"/>
    </source>
</evidence>